<protein>
    <recommendedName>
        <fullName evidence="3">RRM domain-containing protein</fullName>
    </recommendedName>
</protein>
<dbReference type="InterPro" id="IPR000504">
    <property type="entry name" value="RRM_dom"/>
</dbReference>
<gene>
    <name evidence="4" type="ORF">BDV95DRAFT_628898</name>
</gene>
<dbReference type="PROSITE" id="PS50102">
    <property type="entry name" value="RRM"/>
    <property type="match status" value="1"/>
</dbReference>
<feature type="compositionally biased region" description="Basic and acidic residues" evidence="2">
    <location>
        <begin position="488"/>
        <end position="498"/>
    </location>
</feature>
<proteinExistence type="predicted"/>
<dbReference type="Proteomes" id="UP000481861">
    <property type="component" value="Unassembled WGS sequence"/>
</dbReference>
<sequence>MISSPPEEAEHIRGKTLTPESPKPVHYPSPSNIPILEKQMDPMFDEPALSLGTPASFQSYPPPTQTHTPSAHSNTSHYAEQHAAPSYQNMVAHGSVSATPASYAQPAGQTQDTSSIQKFLSLRPPPTPLSESKSAPAQDSQPAYPHSHDSNLYAAQPSPAQIAQGLQFQPQASGIDYHALLASLSPAVSGAASDRYAAPSFLPPALSQGATPASSLPAAPNLPPRPPAQEKPTTHPNYNPNDDIRSYHPHSNKSTSSQHHVGSLQPLNVRVPGNGDDSYSASRSNQSPNTPGGYGRQMSEDYDDEDIRWPPEVNRLYEEFLDDERRYVTDGQWDQFPMGSRLFIGNLPTEKVTKRDIFHRFYRHGKLAQISIKQAYGFVQFLDISSCQRALQAEQGQAVRGRKMHLEVSKPQRNTKKAPESNTNDKTNGARRRSRSPDYTRGGSGTQSRNDRYSSGSQSMLSPRDKDNRRFRDDYRRMRSPTPPRGNRGRERSRDRYDRRRSRSRSPIRYRSPSPQQSPTDDLPLPHRAPHQVPDVQVLVVHEGLPRDYIRWVEDIFRQQNLRTDVLILSPRLAEDAVVRRQIVEGVQAIVRLDTSTLAKSKVNVQVFDRRGGANNVQFNEYADLDPSTAAALVNNAKQSQSQPVQPPAPQLQSYGQSYGIPSYSSTQPPAPTNAPNLSNFISSLDANGLSQLLGVMSGTAAQPSQPPSTGLTPDLARLLGSVSAPTQAPTYTPVAQVPQIYPNSYQNQALASLLNAQQPMHATAPPTQAPAQVTPTGQPDMNEIMAQLAKYQR</sequence>
<feature type="compositionally biased region" description="Polar residues" evidence="2">
    <location>
        <begin position="53"/>
        <end position="78"/>
    </location>
</feature>
<reference evidence="4 5" key="1">
    <citation type="submission" date="2020-01" db="EMBL/GenBank/DDBJ databases">
        <authorList>
            <consortium name="DOE Joint Genome Institute"/>
            <person name="Haridas S."/>
            <person name="Albert R."/>
            <person name="Binder M."/>
            <person name="Bloem J."/>
            <person name="Labutti K."/>
            <person name="Salamov A."/>
            <person name="Andreopoulos B."/>
            <person name="Baker S.E."/>
            <person name="Barry K."/>
            <person name="Bills G."/>
            <person name="Bluhm B.H."/>
            <person name="Cannon C."/>
            <person name="Castanera R."/>
            <person name="Culley D.E."/>
            <person name="Daum C."/>
            <person name="Ezra D."/>
            <person name="Gonzalez J.B."/>
            <person name="Henrissat B."/>
            <person name="Kuo A."/>
            <person name="Liang C."/>
            <person name="Lipzen A."/>
            <person name="Lutzoni F."/>
            <person name="Magnuson J."/>
            <person name="Mondo S."/>
            <person name="Nolan M."/>
            <person name="Ohm R."/>
            <person name="Pangilinan J."/>
            <person name="Park H.-J.H."/>
            <person name="Ramirez L."/>
            <person name="Alfaro M."/>
            <person name="Sun H."/>
            <person name="Tritt A."/>
            <person name="Yoshinaga Y."/>
            <person name="Zwiers L.-H.L."/>
            <person name="Turgeon B.G."/>
            <person name="Goodwin S.B."/>
            <person name="Spatafora J.W."/>
            <person name="Crous P.W."/>
            <person name="Grigoriev I.V."/>
        </authorList>
    </citation>
    <scope>NUCLEOTIDE SEQUENCE [LARGE SCALE GENOMIC DNA]</scope>
    <source>
        <strain evidence="4 5">CBS 611.86</strain>
    </source>
</reference>
<accession>A0A7C8I747</accession>
<feature type="compositionally biased region" description="Polar residues" evidence="2">
    <location>
        <begin position="277"/>
        <end position="290"/>
    </location>
</feature>
<dbReference type="PANTHER" id="PTHR23295">
    <property type="entry name" value="NUCLEAR RECEPTOR COACTIVATOR 5-RELATED"/>
    <property type="match status" value="1"/>
</dbReference>
<feature type="compositionally biased region" description="Polar residues" evidence="2">
    <location>
        <begin position="129"/>
        <end position="141"/>
    </location>
</feature>
<dbReference type="Pfam" id="PF00076">
    <property type="entry name" value="RRM_1"/>
    <property type="match status" value="1"/>
</dbReference>
<dbReference type="GO" id="GO:0003723">
    <property type="term" value="F:RNA binding"/>
    <property type="evidence" value="ECO:0007669"/>
    <property type="project" value="UniProtKB-UniRule"/>
</dbReference>
<feature type="compositionally biased region" description="Low complexity" evidence="2">
    <location>
        <begin position="509"/>
        <end position="519"/>
    </location>
</feature>
<dbReference type="InterPro" id="IPR012677">
    <property type="entry name" value="Nucleotide-bd_a/b_plait_sf"/>
</dbReference>
<feature type="region of interest" description="Disordered" evidence="2">
    <location>
        <begin position="1"/>
        <end position="158"/>
    </location>
</feature>
<feature type="compositionally biased region" description="Basic and acidic residues" evidence="2">
    <location>
        <begin position="463"/>
        <end position="477"/>
    </location>
</feature>
<evidence type="ECO:0000256" key="1">
    <source>
        <dbReference type="PROSITE-ProRule" id="PRU00176"/>
    </source>
</evidence>
<evidence type="ECO:0000256" key="2">
    <source>
        <dbReference type="SAM" id="MobiDB-lite"/>
    </source>
</evidence>
<feature type="region of interest" description="Disordered" evidence="2">
    <location>
        <begin position="757"/>
        <end position="780"/>
    </location>
</feature>
<dbReference type="Gene3D" id="3.30.70.330">
    <property type="match status" value="1"/>
</dbReference>
<dbReference type="SMART" id="SM00360">
    <property type="entry name" value="RRM"/>
    <property type="match status" value="1"/>
</dbReference>
<organism evidence="4 5">
    <name type="scientific">Massariosphaeria phaeospora</name>
    <dbReference type="NCBI Taxonomy" id="100035"/>
    <lineage>
        <taxon>Eukaryota</taxon>
        <taxon>Fungi</taxon>
        <taxon>Dikarya</taxon>
        <taxon>Ascomycota</taxon>
        <taxon>Pezizomycotina</taxon>
        <taxon>Dothideomycetes</taxon>
        <taxon>Pleosporomycetidae</taxon>
        <taxon>Pleosporales</taxon>
        <taxon>Pleosporales incertae sedis</taxon>
        <taxon>Massariosphaeria</taxon>
    </lineage>
</organism>
<evidence type="ECO:0000313" key="4">
    <source>
        <dbReference type="EMBL" id="KAF2870986.1"/>
    </source>
</evidence>
<dbReference type="InterPro" id="IPR052600">
    <property type="entry name" value="Nuc_rcpt_coact/corep"/>
</dbReference>
<feature type="compositionally biased region" description="Basic residues" evidence="2">
    <location>
        <begin position="499"/>
        <end position="508"/>
    </location>
</feature>
<dbReference type="EMBL" id="JAADJZ010000012">
    <property type="protein sequence ID" value="KAF2870986.1"/>
    <property type="molecule type" value="Genomic_DNA"/>
</dbReference>
<dbReference type="AlphaFoldDB" id="A0A7C8I747"/>
<name>A0A7C8I747_9PLEO</name>
<dbReference type="PANTHER" id="PTHR23295:SF6">
    <property type="entry name" value="NEOSIN, ISOFORM A"/>
    <property type="match status" value="1"/>
</dbReference>
<feature type="domain" description="RRM" evidence="3">
    <location>
        <begin position="340"/>
        <end position="411"/>
    </location>
</feature>
<feature type="region of interest" description="Disordered" evidence="2">
    <location>
        <begin position="397"/>
        <end position="529"/>
    </location>
</feature>
<keyword evidence="5" id="KW-1185">Reference proteome</keyword>
<feature type="compositionally biased region" description="Low complexity" evidence="2">
    <location>
        <begin position="210"/>
        <end position="219"/>
    </location>
</feature>
<evidence type="ECO:0000313" key="5">
    <source>
        <dbReference type="Proteomes" id="UP000481861"/>
    </source>
</evidence>
<feature type="compositionally biased region" description="Pro residues" evidence="2">
    <location>
        <begin position="220"/>
        <end position="229"/>
    </location>
</feature>
<dbReference type="SUPFAM" id="SSF54928">
    <property type="entry name" value="RNA-binding domain, RBD"/>
    <property type="match status" value="1"/>
</dbReference>
<feature type="compositionally biased region" description="Polar residues" evidence="2">
    <location>
        <begin position="96"/>
        <end position="118"/>
    </location>
</feature>
<feature type="region of interest" description="Disordered" evidence="2">
    <location>
        <begin position="636"/>
        <end position="675"/>
    </location>
</feature>
<feature type="region of interest" description="Disordered" evidence="2">
    <location>
        <begin position="207"/>
        <end position="304"/>
    </location>
</feature>
<dbReference type="InterPro" id="IPR035979">
    <property type="entry name" value="RBD_domain_sf"/>
</dbReference>
<comment type="caution">
    <text evidence="4">The sequence shown here is derived from an EMBL/GenBank/DDBJ whole genome shotgun (WGS) entry which is preliminary data.</text>
</comment>
<keyword evidence="1" id="KW-0694">RNA-binding</keyword>
<evidence type="ECO:0000259" key="3">
    <source>
        <dbReference type="PROSITE" id="PS50102"/>
    </source>
</evidence>
<feature type="compositionally biased region" description="Polar residues" evidence="2">
    <location>
        <begin position="663"/>
        <end position="675"/>
    </location>
</feature>
<dbReference type="OrthoDB" id="10044938at2759"/>